<evidence type="ECO:0000313" key="3">
    <source>
        <dbReference type="Proteomes" id="UP000241107"/>
    </source>
</evidence>
<dbReference type="Proteomes" id="UP000241107">
    <property type="component" value="Unassembled WGS sequence"/>
</dbReference>
<evidence type="ECO:0000313" key="2">
    <source>
        <dbReference type="EMBL" id="PSK35783.1"/>
    </source>
</evidence>
<proteinExistence type="predicted"/>
<protein>
    <submittedName>
        <fullName evidence="2">Uncharacterized protein</fullName>
    </submittedName>
</protein>
<name>A0A2P7YIH4_9ASCO</name>
<sequence>MDTFWVQFRPYTSTETFPLPSNCHVIAEETTCFERDLGPILQFGHYTSDGESDLMGCDFHGDDLKCTDSVSTTVLGASASSAQLAPETFSQSPQTSNGHSALITATAETGTTIETTSGANGINDTSSEGDTITGAGTSRNDSITGTGTSSGNDTIIGTGASTSNNAAVKVGAFGAAGIALVVAGLI</sequence>
<organism evidence="2 3">
    <name type="scientific">Candidozyma pseudohaemuli</name>
    <dbReference type="NCBI Taxonomy" id="418784"/>
    <lineage>
        <taxon>Eukaryota</taxon>
        <taxon>Fungi</taxon>
        <taxon>Dikarya</taxon>
        <taxon>Ascomycota</taxon>
        <taxon>Saccharomycotina</taxon>
        <taxon>Pichiomycetes</taxon>
        <taxon>Metschnikowiaceae</taxon>
        <taxon>Candidozyma</taxon>
    </lineage>
</organism>
<dbReference type="VEuPathDB" id="FungiDB:C7M61_004265"/>
<feature type="region of interest" description="Disordered" evidence="1">
    <location>
        <begin position="114"/>
        <end position="150"/>
    </location>
</feature>
<evidence type="ECO:0000256" key="1">
    <source>
        <dbReference type="SAM" id="MobiDB-lite"/>
    </source>
</evidence>
<gene>
    <name evidence="2" type="ORF">C7M61_004265</name>
</gene>
<feature type="compositionally biased region" description="Polar residues" evidence="1">
    <location>
        <begin position="117"/>
        <end position="150"/>
    </location>
</feature>
<dbReference type="AlphaFoldDB" id="A0A2P7YIH4"/>
<accession>A0A2P7YIH4</accession>
<keyword evidence="3" id="KW-1185">Reference proteome</keyword>
<dbReference type="RefSeq" id="XP_024712256.1">
    <property type="nucleotide sequence ID" value="XM_024859587.1"/>
</dbReference>
<dbReference type="GeneID" id="36567653"/>
<dbReference type="EMBL" id="PYFQ01000013">
    <property type="protein sequence ID" value="PSK35783.1"/>
    <property type="molecule type" value="Genomic_DNA"/>
</dbReference>
<reference evidence="2 3" key="1">
    <citation type="submission" date="2018-03" db="EMBL/GenBank/DDBJ databases">
        <title>Candida pseudohaemulonii genome assembly and annotation.</title>
        <authorList>
            <person name="Munoz J.F."/>
            <person name="Gade L.G."/>
            <person name="Chow N.A."/>
            <person name="Litvintseva A.P."/>
            <person name="Loparev V.N."/>
            <person name="Cuomo C.A."/>
        </authorList>
    </citation>
    <scope>NUCLEOTIDE SEQUENCE [LARGE SCALE GENOMIC DNA]</scope>
    <source>
        <strain evidence="2 3">B12108</strain>
    </source>
</reference>
<comment type="caution">
    <text evidence="2">The sequence shown here is derived from an EMBL/GenBank/DDBJ whole genome shotgun (WGS) entry which is preliminary data.</text>
</comment>